<keyword evidence="5 6" id="KW-0067">ATP-binding</keyword>
<reference evidence="7 8" key="1">
    <citation type="journal article" date="2015" name="Genome Biol.">
        <title>Comparative genomics of Steinernema reveals deeply conserved gene regulatory networks.</title>
        <authorList>
            <person name="Dillman A.R."/>
            <person name="Macchietto M."/>
            <person name="Porter C.F."/>
            <person name="Rogers A."/>
            <person name="Williams B."/>
            <person name="Antoshechkin I."/>
            <person name="Lee M.M."/>
            <person name="Goodwin Z."/>
            <person name="Lu X."/>
            <person name="Lewis E.E."/>
            <person name="Goodrich-Blair H."/>
            <person name="Stock S.P."/>
            <person name="Adams B.J."/>
            <person name="Sternberg P.W."/>
            <person name="Mortazavi A."/>
        </authorList>
    </citation>
    <scope>NUCLEOTIDE SEQUENCE [LARGE SCALE GENOMIC DNA]</scope>
    <source>
        <strain evidence="7 8">ALL</strain>
    </source>
</reference>
<comment type="function">
    <text evidence="6">Phosphorylates Ins(1,3,4,5,6)P5 at position 2 to form Ins(1,2,3,4,5,6)P6 (InsP6 or phytate).</text>
</comment>
<dbReference type="OrthoDB" id="272370at2759"/>
<accession>A0A4U5MS80</accession>
<comment type="caution">
    <text evidence="7">The sequence shown here is derived from an EMBL/GenBank/DDBJ whole genome shotgun (WGS) entry which is preliminary data.</text>
</comment>
<dbReference type="Pfam" id="PF06090">
    <property type="entry name" value="Ins_P5_2-kin"/>
    <property type="match status" value="1"/>
</dbReference>
<evidence type="ECO:0000256" key="1">
    <source>
        <dbReference type="ARBA" id="ARBA00012023"/>
    </source>
</evidence>
<name>A0A4U5MS80_STECR</name>
<dbReference type="InterPro" id="IPR009286">
    <property type="entry name" value="Ins_P5_2-kin"/>
</dbReference>
<reference evidence="7 8" key="2">
    <citation type="journal article" date="2019" name="G3 (Bethesda)">
        <title>Hybrid Assembly of the Genome of the Entomopathogenic Nematode Steinernema carpocapsae Identifies the X-Chromosome.</title>
        <authorList>
            <person name="Serra L."/>
            <person name="Macchietto M."/>
            <person name="Macias-Munoz A."/>
            <person name="McGill C.J."/>
            <person name="Rodriguez I.M."/>
            <person name="Rodriguez B."/>
            <person name="Murad R."/>
            <person name="Mortazavi A."/>
        </authorList>
    </citation>
    <scope>NUCLEOTIDE SEQUENCE [LARGE SCALE GENOMIC DNA]</scope>
    <source>
        <strain evidence="7 8">ALL</strain>
    </source>
</reference>
<comment type="domain">
    <text evidence="6">The EXKPK motif is conserved in inositol-pentakisphosphate 2-kinases of both family 1 and 2.</text>
</comment>
<organism evidence="7 8">
    <name type="scientific">Steinernema carpocapsae</name>
    <name type="common">Entomopathogenic nematode</name>
    <dbReference type="NCBI Taxonomy" id="34508"/>
    <lineage>
        <taxon>Eukaryota</taxon>
        <taxon>Metazoa</taxon>
        <taxon>Ecdysozoa</taxon>
        <taxon>Nematoda</taxon>
        <taxon>Chromadorea</taxon>
        <taxon>Rhabditida</taxon>
        <taxon>Tylenchina</taxon>
        <taxon>Panagrolaimomorpha</taxon>
        <taxon>Strongyloidoidea</taxon>
        <taxon>Steinernematidae</taxon>
        <taxon>Steinernema</taxon>
    </lineage>
</organism>
<keyword evidence="4 6" id="KW-0418">Kinase</keyword>
<evidence type="ECO:0000256" key="4">
    <source>
        <dbReference type="ARBA" id="ARBA00022777"/>
    </source>
</evidence>
<keyword evidence="8" id="KW-1185">Reference proteome</keyword>
<dbReference type="GO" id="GO:0005634">
    <property type="term" value="C:nucleus"/>
    <property type="evidence" value="ECO:0007669"/>
    <property type="project" value="TreeGrafter"/>
</dbReference>
<evidence type="ECO:0000313" key="7">
    <source>
        <dbReference type="EMBL" id="TKR72540.1"/>
    </source>
</evidence>
<evidence type="ECO:0000256" key="3">
    <source>
        <dbReference type="ARBA" id="ARBA00022741"/>
    </source>
</evidence>
<comment type="catalytic activity">
    <reaction evidence="6">
        <text>1D-myo-inositol 1,3,4,5,6-pentakisphosphate + ATP = 1D-myo-inositol hexakisphosphate + ADP + H(+)</text>
        <dbReference type="Rhea" id="RHEA:20313"/>
        <dbReference type="ChEBI" id="CHEBI:15378"/>
        <dbReference type="ChEBI" id="CHEBI:30616"/>
        <dbReference type="ChEBI" id="CHEBI:57733"/>
        <dbReference type="ChEBI" id="CHEBI:58130"/>
        <dbReference type="ChEBI" id="CHEBI:456216"/>
        <dbReference type="EC" id="2.7.1.158"/>
    </reaction>
</comment>
<dbReference type="PANTHER" id="PTHR14456">
    <property type="entry name" value="INOSITOL POLYPHOSPHATE KINASE 1"/>
    <property type="match status" value="1"/>
</dbReference>
<dbReference type="AlphaFoldDB" id="A0A4U5MS80"/>
<dbReference type="EMBL" id="AZBU02000006">
    <property type="protein sequence ID" value="TKR72540.1"/>
    <property type="molecule type" value="Genomic_DNA"/>
</dbReference>
<gene>
    <name evidence="7" type="ORF">L596_019972</name>
</gene>
<dbReference type="EC" id="2.7.1.158" evidence="1 6"/>
<dbReference type="PANTHER" id="PTHR14456:SF2">
    <property type="entry name" value="INOSITOL-PENTAKISPHOSPHATE 2-KINASE"/>
    <property type="match status" value="1"/>
</dbReference>
<protein>
    <recommendedName>
        <fullName evidence="1 6">Inositol-pentakisphosphate 2-kinase</fullName>
        <ecNumber evidence="1 6">2.7.1.158</ecNumber>
    </recommendedName>
</protein>
<evidence type="ECO:0000256" key="5">
    <source>
        <dbReference type="ARBA" id="ARBA00022840"/>
    </source>
</evidence>
<dbReference type="GO" id="GO:0005524">
    <property type="term" value="F:ATP binding"/>
    <property type="evidence" value="ECO:0007669"/>
    <property type="project" value="UniProtKB-KW"/>
</dbReference>
<dbReference type="GO" id="GO:0035299">
    <property type="term" value="F:inositol-1,3,4,5,6-pentakisphosphate 2-kinase activity"/>
    <property type="evidence" value="ECO:0007669"/>
    <property type="project" value="UniProtKB-EC"/>
</dbReference>
<evidence type="ECO:0000313" key="8">
    <source>
        <dbReference type="Proteomes" id="UP000298663"/>
    </source>
</evidence>
<proteinExistence type="predicted"/>
<dbReference type="STRING" id="34508.A0A4U5MS80"/>
<evidence type="ECO:0000256" key="6">
    <source>
        <dbReference type="RuleBase" id="RU364126"/>
    </source>
</evidence>
<evidence type="ECO:0000256" key="2">
    <source>
        <dbReference type="ARBA" id="ARBA00022679"/>
    </source>
</evidence>
<dbReference type="Proteomes" id="UP000298663">
    <property type="component" value="Unassembled WGS sequence"/>
</dbReference>
<sequence>MLMSRQMDSPAPVDVDQFRSFCFRGEGRANFVISAKHRVSGERIVWRLSKDKKTGEVATESKCHAITKFMDTFVAPFFDESYLLESKIVLLPVNALIQLSKIPKLPMNTKIEDWRSLCDESRYPASMSRLPTSKVPPNLCFLSALQMPDATQIEKVLPTYIGPTITIELKPKQGFYQNHPGMEVPFCNNCILQLEKSHSSAFDQMYDFCPLDLFSGDLTRMRKAVLSLLEVPHRNLRLFVNGVVIHSDEGQLSLSDLERVLFPMNRADISVLVDTICHVLAGKNSNKGSFVVQEESILATLLETQLIDTVGIVTAHQYYGSLPVNVRKDVEKHHLDASKGLCFLQNTDRRSLLERYLLAATMKDCSLMLSLRLVDPLQAQGNQKVVRIRHDQTEICFAYSLKVVDLDPKSPKNLLNAFQRFRKGIELVKNHPGIHKPCV</sequence>
<keyword evidence="3 6" id="KW-0547">Nucleotide-binding</keyword>
<keyword evidence="2 6" id="KW-0808">Transferase</keyword>
<dbReference type="GO" id="GO:0032958">
    <property type="term" value="P:inositol phosphate biosynthetic process"/>
    <property type="evidence" value="ECO:0007669"/>
    <property type="project" value="TreeGrafter"/>
</dbReference>